<name>A0A061BIU7_BABBI</name>
<reference evidence="2" key="1">
    <citation type="journal article" date="2014" name="Nucleic Acids Res.">
        <title>The evolutionary dynamics of variant antigen genes in Babesia reveal a history of genomic innovation underlying host-parasite interaction.</title>
        <authorList>
            <person name="Jackson A.P."/>
            <person name="Otto T.D."/>
            <person name="Darby A."/>
            <person name="Ramaprasad A."/>
            <person name="Xia D."/>
            <person name="Echaide I.E."/>
            <person name="Farber M."/>
            <person name="Gahlot S."/>
            <person name="Gamble J."/>
            <person name="Gupta D."/>
            <person name="Gupta Y."/>
            <person name="Jackson L."/>
            <person name="Malandrin L."/>
            <person name="Malas T.B."/>
            <person name="Moussa E."/>
            <person name="Nair M."/>
            <person name="Reid AJ."/>
            <person name="Sanders M."/>
            <person name="Sharma J."/>
            <person name="Tracey A."/>
            <person name="Quail M.A."/>
            <person name="Weir W."/>
            <person name="Wastling J.M."/>
            <person name="Hall N."/>
            <person name="Willadsen P."/>
            <person name="Lingelbach K."/>
            <person name="Shiels B."/>
            <person name="Tait A."/>
            <person name="Berriman M."/>
            <person name="Allred D.R."/>
            <person name="Pain A."/>
        </authorList>
    </citation>
    <scope>NUCLEOTIDE SEQUENCE</scope>
    <source>
        <strain evidence="2">Bond</strain>
    </source>
</reference>
<feature type="coiled-coil region" evidence="1">
    <location>
        <begin position="226"/>
        <end position="312"/>
    </location>
</feature>
<evidence type="ECO:0000256" key="1">
    <source>
        <dbReference type="SAM" id="Coils"/>
    </source>
</evidence>
<dbReference type="VEuPathDB" id="PiroplasmaDB:BBBOND_0000540"/>
<reference evidence="2" key="2">
    <citation type="submission" date="2014-06" db="EMBL/GenBank/DDBJ databases">
        <authorList>
            <person name="Aslett M."/>
            <person name="De Silva Nishadi"/>
        </authorList>
    </citation>
    <scope>NUCLEOTIDE SEQUENCE</scope>
    <source>
        <strain evidence="2">Bond</strain>
    </source>
</reference>
<dbReference type="EMBL" id="LK054864">
    <property type="protein sequence ID" value="CDR71404.1"/>
    <property type="molecule type" value="Genomic_DNA"/>
</dbReference>
<dbReference type="GeneID" id="24561631"/>
<dbReference type="RefSeq" id="XP_012770354.1">
    <property type="nucleotide sequence ID" value="XM_012914900.1"/>
</dbReference>
<sequence length="1600" mass="179050">MGFLSGVLSNIQNHLGQHKTQINEAIEALKTNKHAGKKGFSVAIGSVVAGVRGYNDGVRDSNNRVMNPIKILQEDVKHLNNQVSELDENNSDAGEIVKTVDRAEMLAKQFFDAGQAFCNKLNDNNKHILDLNSNCRDRVNVALNNVSYEGKRLYKLAEKERGDLKSMEEEIKSVHEFLKAEITKEFTEQVTDLVYQLNTKVTIIRVKIEGIGIILQNRIKDILQWIKDANATIQAAKYRLQNILDDVKWDEKGQRRKDVENAAKELRDKASELHKAGESARKDAVAQVKKALEEVASMNEDLKKDLGEVKLQINKKLGEVKTAIGKLNEVIRTGTAGTGDKNRKFADVFKHVKSELYKIRGSTLGSFGLEGIKKLIVDDYSKRFKKTFESTVQGWIKLILDNNSGVKGWVGKWIKEKSGSIGYFKEGYITKGKEEFSNSHTGKIAEAIRPALGISLENATIQSGKKETDGNLVAVYDCIKKFEQTLSSKIDEEGLTSGDTSELVKSIVKAIETEVRSPTPSKFDYDYSLERAVKTALAALQATAQQVAEELKLLIGHESSRKMSKMGDNLDSAVSVAKKLFHNIEASVGEAFTVDYVTNIDQAIDGVAITLGGKLPYKGSVVLANGAAKVNVNDNAFPHYTKHVSQSIVSPLTGNPDNSEGALPLEIGKIGAKVREALTSIDSINNYAESQLHLIIHHVEQLCGAVRESGEQAQHYLNDFINNSINGTNDNELIGIKMKMEGLIRTDVAQTIEATKNFQTESEAFRDVIMKHLEQFVNIQVDNSTRLLTTAARRNYVTSIKSLLTAFADKVSQELAGLPAEIDRDLQIGFKGFMRVMGGNKYVSKSTNTYTFEDSNRSELFNVISEFAQSLTSPLTGADHLQKFKKLSTEFNAYFANIHRYIKQQITPESPPQPPTEDPNVKLLDAVNTNFDDLLNHLKNDSKPPRTYLFDNTYTNLLSRLSSSLTALSPSAFANPRHPELLDAVRAGLRGFVEQMERVYVNGYEGDPSIHFAWDGTFTSKLSDHGKNCCKVFLTVLEILSHDLEELMTKSSKQWMRKQINTYQDDTFGRWFERQGYKVNTVKGKQHGELQDKETMMGSKICDEILSQRIKNFTKDSLQTPWIKELLDLKKATKGNTHPPTVLDILQYLSYHLHHYYEVCHLGTSGSKKQPSSIYEMLIWFAGLPNNSVHRELTFNYFSTLFDEADEQASDENKKAVIAVVNGDAEAGVQTEPSISVVSDVSLPAYPHNITPGSLTAALTDVCAQSHSVLTAIQGHGHAGGVYAVDFNTNEFKFSYPSDPAKCFDVLVDMLHRLYDQLYFLFIQCSRTYKTNSWRECWYGRYVGGSDWRCNDKQCPNQMNGQTCNQIANQKADQTCDQHPKCGLKSPLQSFLEDGLPGFLPHQFGKPGCKLECTVAKHRGIPCMTPMGFSDISNVASHTKQGEHIKEVLDELCGNSEAPLTRICSQLLCLLQRPPQTLGDMFAFYYNFFVDWNRNIKGRVDVKTHKKSAFIDAVTGANFGVPYPQLDMPTVFFTRTQNDLHTKGDMLCLFSCDSTSSSTATCGRYLKPFRLNTWTVFSQEHADKYLSWILYITETLYQFV</sequence>
<dbReference type="OrthoDB" id="366065at2759"/>
<proteinExistence type="predicted"/>
<keyword evidence="1" id="KW-0175">Coiled coil</keyword>
<organism evidence="2">
    <name type="scientific">Babesia bigemina</name>
    <dbReference type="NCBI Taxonomy" id="5866"/>
    <lineage>
        <taxon>Eukaryota</taxon>
        <taxon>Sar</taxon>
        <taxon>Alveolata</taxon>
        <taxon>Apicomplexa</taxon>
        <taxon>Aconoidasida</taxon>
        <taxon>Piroplasmida</taxon>
        <taxon>Babesiidae</taxon>
        <taxon>Babesia</taxon>
    </lineage>
</organism>
<dbReference type="KEGG" id="bbig:BBBOND_0000540"/>
<protein>
    <submittedName>
        <fullName evidence="2">Uncharacterized protein</fullName>
    </submittedName>
</protein>
<gene>
    <name evidence="2" type="ORF">BBBOND_0000540</name>
</gene>
<evidence type="ECO:0000313" key="2">
    <source>
        <dbReference type="EMBL" id="CDR71404.1"/>
    </source>
</evidence>
<accession>A0A061BIU7</accession>